<accession>A0A4Q0T643</accession>
<reference evidence="2 3" key="1">
    <citation type="submission" date="2018-11" db="EMBL/GenBank/DDBJ databases">
        <authorList>
            <person name="Mardanov A.V."/>
            <person name="Ravin N.V."/>
            <person name="Dedysh S.N."/>
        </authorList>
    </citation>
    <scope>NUCLEOTIDE SEQUENCE [LARGE SCALE GENOMIC DNA]</scope>
    <source>
        <strain evidence="2 3">AF10</strain>
    </source>
</reference>
<evidence type="ECO:0000313" key="2">
    <source>
        <dbReference type="EMBL" id="RXH58887.1"/>
    </source>
</evidence>
<organism evidence="2 3">
    <name type="scientific">Granulicella sibirica</name>
    <dbReference type="NCBI Taxonomy" id="2479048"/>
    <lineage>
        <taxon>Bacteria</taxon>
        <taxon>Pseudomonadati</taxon>
        <taxon>Acidobacteriota</taxon>
        <taxon>Terriglobia</taxon>
        <taxon>Terriglobales</taxon>
        <taxon>Acidobacteriaceae</taxon>
        <taxon>Granulicella</taxon>
    </lineage>
</organism>
<sequence length="86" mass="9713">MMTTNLAGGETAILFVPKFREYGIRVLDGGSGFIAIEHCPWCGKSLPSALRHVWFKEIESRGFEVGDEAIPTEFLSDAWWRARPQQ</sequence>
<dbReference type="EMBL" id="RDSM01000001">
    <property type="protein sequence ID" value="RXH58887.1"/>
    <property type="molecule type" value="Genomic_DNA"/>
</dbReference>
<comment type="caution">
    <text evidence="2">The sequence shown here is derived from an EMBL/GenBank/DDBJ whole genome shotgun (WGS) entry which is preliminary data.</text>
</comment>
<feature type="domain" description="DUF6980" evidence="1">
    <location>
        <begin position="10"/>
        <end position="81"/>
    </location>
</feature>
<keyword evidence="3" id="KW-1185">Reference proteome</keyword>
<evidence type="ECO:0000259" key="1">
    <source>
        <dbReference type="Pfam" id="PF22400"/>
    </source>
</evidence>
<proteinExistence type="predicted"/>
<dbReference type="InterPro" id="IPR053918">
    <property type="entry name" value="DUF6980"/>
</dbReference>
<dbReference type="AlphaFoldDB" id="A0A4Q0T643"/>
<dbReference type="Pfam" id="PF22400">
    <property type="entry name" value="DUF6980"/>
    <property type="match status" value="1"/>
</dbReference>
<gene>
    <name evidence="2" type="ORF">GRAN_2197</name>
</gene>
<name>A0A4Q0T643_9BACT</name>
<reference evidence="3" key="2">
    <citation type="submission" date="2019-02" db="EMBL/GenBank/DDBJ databases">
        <title>Granulicella sibirica sp. nov., a psychrotolerant acidobacterium isolated from an organic soil layer in forested tundra, West Siberia.</title>
        <authorList>
            <person name="Oshkin I.Y."/>
            <person name="Kulichevskaya I.S."/>
            <person name="Rijpstra W.I.C."/>
            <person name="Sinninghe Damste J.S."/>
            <person name="Rakitin A.L."/>
            <person name="Ravin N.V."/>
            <person name="Dedysh S.N."/>
        </authorList>
    </citation>
    <scope>NUCLEOTIDE SEQUENCE [LARGE SCALE GENOMIC DNA]</scope>
    <source>
        <strain evidence="3">AF10</strain>
    </source>
</reference>
<protein>
    <recommendedName>
        <fullName evidence="1">DUF6980 domain-containing protein</fullName>
    </recommendedName>
</protein>
<evidence type="ECO:0000313" key="3">
    <source>
        <dbReference type="Proteomes" id="UP000289437"/>
    </source>
</evidence>
<dbReference type="Proteomes" id="UP000289437">
    <property type="component" value="Unassembled WGS sequence"/>
</dbReference>